<comment type="caution">
    <text evidence="2">The sequence shown here is derived from an EMBL/GenBank/DDBJ whole genome shotgun (WGS) entry which is preliminary data.</text>
</comment>
<name>A0ABS4PUL3_9PSEU</name>
<feature type="domain" description="FMN-binding" evidence="1">
    <location>
        <begin position="57"/>
        <end position="130"/>
    </location>
</feature>
<organism evidence="2 3">
    <name type="scientific">Amycolatopsis magusensis</name>
    <dbReference type="NCBI Taxonomy" id="882444"/>
    <lineage>
        <taxon>Bacteria</taxon>
        <taxon>Bacillati</taxon>
        <taxon>Actinomycetota</taxon>
        <taxon>Actinomycetes</taxon>
        <taxon>Pseudonocardiales</taxon>
        <taxon>Pseudonocardiaceae</taxon>
        <taxon>Amycolatopsis</taxon>
    </lineage>
</organism>
<evidence type="ECO:0000259" key="1">
    <source>
        <dbReference type="SMART" id="SM00900"/>
    </source>
</evidence>
<dbReference type="EMBL" id="JAGGMS010000001">
    <property type="protein sequence ID" value="MBP2183123.1"/>
    <property type="molecule type" value="Genomic_DNA"/>
</dbReference>
<dbReference type="SMART" id="SM00900">
    <property type="entry name" value="FMN_bind"/>
    <property type="match status" value="1"/>
</dbReference>
<dbReference type="Gene3D" id="3.90.1010.20">
    <property type="match status" value="1"/>
</dbReference>
<proteinExistence type="predicted"/>
<evidence type="ECO:0000313" key="2">
    <source>
        <dbReference type="EMBL" id="MBP2183123.1"/>
    </source>
</evidence>
<reference evidence="2 3" key="1">
    <citation type="submission" date="2021-03" db="EMBL/GenBank/DDBJ databases">
        <title>Sequencing the genomes of 1000 actinobacteria strains.</title>
        <authorList>
            <person name="Klenk H.-P."/>
        </authorList>
    </citation>
    <scope>NUCLEOTIDE SEQUENCE [LARGE SCALE GENOMIC DNA]</scope>
    <source>
        <strain evidence="2 3">DSM 45510</strain>
    </source>
</reference>
<dbReference type="RefSeq" id="WP_209666329.1">
    <property type="nucleotide sequence ID" value="NZ_JAGGMS010000001.1"/>
</dbReference>
<keyword evidence="3" id="KW-1185">Reference proteome</keyword>
<dbReference type="Pfam" id="PF04205">
    <property type="entry name" value="FMN_bind"/>
    <property type="match status" value="1"/>
</dbReference>
<accession>A0ABS4PUL3</accession>
<dbReference type="InterPro" id="IPR007329">
    <property type="entry name" value="FMN-bd"/>
</dbReference>
<evidence type="ECO:0000313" key="3">
    <source>
        <dbReference type="Proteomes" id="UP000741013"/>
    </source>
</evidence>
<gene>
    <name evidence="2" type="ORF">JOM49_004649</name>
</gene>
<dbReference type="Proteomes" id="UP000741013">
    <property type="component" value="Unassembled WGS sequence"/>
</dbReference>
<protein>
    <submittedName>
        <fullName evidence="2">Uncharacterized protein with FMN-binding domain</fullName>
    </submittedName>
</protein>
<sequence length="132" mass="13654">MKKTIPVLLLTAGGFIWLWQYEPTPHTETAVVAQAEAPAPAAGSATRTLTGTEVAAGRHGIVQVQVVLTDGSITEVQVLRAPATKPTEEALPTLREEALSAQSADIDTVSGATMTSEAYAESLQAALDAKGA</sequence>